<keyword evidence="2" id="KW-0732">Signal</keyword>
<keyword evidence="1" id="KW-0472">Membrane</keyword>
<evidence type="ECO:0000313" key="4">
    <source>
        <dbReference type="Proteomes" id="UP000230094"/>
    </source>
</evidence>
<dbReference type="Proteomes" id="UP000230094">
    <property type="component" value="Unassembled WGS sequence"/>
</dbReference>
<keyword evidence="1" id="KW-0812">Transmembrane</keyword>
<evidence type="ECO:0000256" key="1">
    <source>
        <dbReference type="SAM" id="Phobius"/>
    </source>
</evidence>
<name>A0A2H0TC76_9BACT</name>
<feature type="signal peptide" evidence="2">
    <location>
        <begin position="1"/>
        <end position="24"/>
    </location>
</feature>
<reference evidence="4" key="1">
    <citation type="submission" date="2017-09" db="EMBL/GenBank/DDBJ databases">
        <title>Depth-based differentiation of microbial function through sediment-hosted aquifers and enrichment of novel symbionts in the deep terrestrial subsurface.</title>
        <authorList>
            <person name="Probst A.J."/>
            <person name="Ladd B."/>
            <person name="Jarett J.K."/>
            <person name="Geller-Mcgrath D.E."/>
            <person name="Sieber C.M.K."/>
            <person name="Emerson J.B."/>
            <person name="Anantharaman K."/>
            <person name="Thomas B.C."/>
            <person name="Malmstrom R."/>
            <person name="Stieglmeier M."/>
            <person name="Klingl A."/>
            <person name="Woyke T."/>
            <person name="Ryan C.M."/>
            <person name="Banfield J.F."/>
        </authorList>
    </citation>
    <scope>NUCLEOTIDE SEQUENCE [LARGE SCALE GENOMIC DNA]</scope>
</reference>
<organism evidence="3 4">
    <name type="scientific">Candidatus Nomurabacteria bacterium CG10_big_fil_rev_8_21_14_0_10_35_16</name>
    <dbReference type="NCBI Taxonomy" id="1974731"/>
    <lineage>
        <taxon>Bacteria</taxon>
        <taxon>Candidatus Nomuraibacteriota</taxon>
    </lineage>
</organism>
<keyword evidence="1" id="KW-1133">Transmembrane helix</keyword>
<sequence>MVLKRIGIVLFLIFFLLPNHNLQAQDSNAGFVPGNIWYSQDPFEEGDKIKIYTVLFNPDSREFSGTVIFFDKTTFLGKKDFKVAPRSVQDISIDWTVNVGEHIIFAKIENAKFLVSPGKYEEVYLSGNQTEESKRTVKKKITISTTSENIVNNLKGEILDASSGSIENIGNTVKENTPDIIAQPIISTVNSLEDFRNKVGGLSVENKETIKKELQYNKENPEDNNKLETPFRYIKLFFFTLTSFIFNQKIIFYFLIVIILFYILRYIWRLIF</sequence>
<feature type="transmembrane region" description="Helical" evidence="1">
    <location>
        <begin position="250"/>
        <end position="268"/>
    </location>
</feature>
<proteinExistence type="predicted"/>
<feature type="chain" id="PRO_5013870406" evidence="2">
    <location>
        <begin position="25"/>
        <end position="272"/>
    </location>
</feature>
<evidence type="ECO:0000313" key="3">
    <source>
        <dbReference type="EMBL" id="PIR68603.1"/>
    </source>
</evidence>
<protein>
    <submittedName>
        <fullName evidence="3">Uncharacterized protein</fullName>
    </submittedName>
</protein>
<accession>A0A2H0TC76</accession>
<comment type="caution">
    <text evidence="3">The sequence shown here is derived from an EMBL/GenBank/DDBJ whole genome shotgun (WGS) entry which is preliminary data.</text>
</comment>
<evidence type="ECO:0000256" key="2">
    <source>
        <dbReference type="SAM" id="SignalP"/>
    </source>
</evidence>
<dbReference type="EMBL" id="PFCQ01000001">
    <property type="protein sequence ID" value="PIR68603.1"/>
    <property type="molecule type" value="Genomic_DNA"/>
</dbReference>
<dbReference type="AlphaFoldDB" id="A0A2H0TC76"/>
<gene>
    <name evidence="3" type="ORF">COU49_00045</name>
</gene>